<dbReference type="PANTHER" id="PTHR43675:SF8">
    <property type="entry name" value="ARSENITE METHYLTRANSFERASE"/>
    <property type="match status" value="1"/>
</dbReference>
<dbReference type="Gene3D" id="3.40.50.150">
    <property type="entry name" value="Vaccinia Virus protein VP39"/>
    <property type="match status" value="1"/>
</dbReference>
<evidence type="ECO:0000256" key="4">
    <source>
        <dbReference type="ARBA" id="ARBA00034521"/>
    </source>
</evidence>
<organism evidence="10 11">
    <name type="scientific">Desulfosporosinus metallidurans</name>
    <dbReference type="NCBI Taxonomy" id="1888891"/>
    <lineage>
        <taxon>Bacteria</taxon>
        <taxon>Bacillati</taxon>
        <taxon>Bacillota</taxon>
        <taxon>Clostridia</taxon>
        <taxon>Eubacteriales</taxon>
        <taxon>Desulfitobacteriaceae</taxon>
        <taxon>Desulfosporosinus</taxon>
    </lineage>
</organism>
<evidence type="ECO:0000256" key="2">
    <source>
        <dbReference type="ARBA" id="ARBA00022691"/>
    </source>
</evidence>
<dbReference type="CDD" id="cd02440">
    <property type="entry name" value="AdoMet_MTases"/>
    <property type="match status" value="1"/>
</dbReference>
<evidence type="ECO:0000256" key="5">
    <source>
        <dbReference type="ARBA" id="ARBA00034545"/>
    </source>
</evidence>
<evidence type="ECO:0000313" key="11">
    <source>
        <dbReference type="Proteomes" id="UP000186102"/>
    </source>
</evidence>
<feature type="domain" description="Methyltransferase" evidence="9">
    <location>
        <begin position="31"/>
        <end position="177"/>
    </location>
</feature>
<dbReference type="InterPro" id="IPR026669">
    <property type="entry name" value="Arsenite_MeTrfase-like"/>
</dbReference>
<dbReference type="SUPFAM" id="SSF53335">
    <property type="entry name" value="S-adenosyl-L-methionine-dependent methyltransferases"/>
    <property type="match status" value="1"/>
</dbReference>
<evidence type="ECO:0000259" key="9">
    <source>
        <dbReference type="Pfam" id="PF13847"/>
    </source>
</evidence>
<comment type="catalytic activity">
    <reaction evidence="8">
        <text>arsenic triglutathione + 3 [thioredoxin]-dithiol + 3 S-adenosyl-L-methionine = trimethylarsine + 3 [thioredoxin]-disulfide + 3 glutathione + 3 S-adenosyl-L-homocysteine + 3 H(+)</text>
        <dbReference type="Rhea" id="RHEA:69432"/>
        <dbReference type="Rhea" id="RHEA-COMP:10698"/>
        <dbReference type="Rhea" id="RHEA-COMP:10700"/>
        <dbReference type="ChEBI" id="CHEBI:15378"/>
        <dbReference type="ChEBI" id="CHEBI:27130"/>
        <dbReference type="ChEBI" id="CHEBI:29950"/>
        <dbReference type="ChEBI" id="CHEBI:50058"/>
        <dbReference type="ChEBI" id="CHEBI:57856"/>
        <dbReference type="ChEBI" id="CHEBI:57925"/>
        <dbReference type="ChEBI" id="CHEBI:59789"/>
        <dbReference type="ChEBI" id="CHEBI:183640"/>
        <dbReference type="EC" id="2.1.1.137"/>
    </reaction>
</comment>
<keyword evidence="1 10" id="KW-0808">Transferase</keyword>
<reference evidence="10" key="1">
    <citation type="submission" date="2016-09" db="EMBL/GenBank/DDBJ databases">
        <title>Complete genome of Desulfosporosinus sp. OL.</title>
        <authorList>
            <person name="Mardanov A."/>
            <person name="Beletsky A."/>
            <person name="Panova A."/>
            <person name="Karnachuk O."/>
            <person name="Ravin N."/>
        </authorList>
    </citation>
    <scope>NUCLEOTIDE SEQUENCE [LARGE SCALE GENOMIC DNA]</scope>
    <source>
        <strain evidence="10">OL</strain>
    </source>
</reference>
<gene>
    <name evidence="10" type="ORF">DSOL_1238</name>
</gene>
<comment type="similarity">
    <text evidence="3">Belongs to the methyltransferase superfamily. Arsenite methyltransferase family.</text>
</comment>
<dbReference type="EC" id="2.1.1.137" evidence="4"/>
<accession>A0A1Q8QZK0</accession>
<dbReference type="Proteomes" id="UP000186102">
    <property type="component" value="Unassembled WGS sequence"/>
</dbReference>
<dbReference type="InterPro" id="IPR025714">
    <property type="entry name" value="Methyltranfer_dom"/>
</dbReference>
<dbReference type="AlphaFoldDB" id="A0A1Q8QZK0"/>
<evidence type="ECO:0000256" key="8">
    <source>
        <dbReference type="ARBA" id="ARBA00048428"/>
    </source>
</evidence>
<evidence type="ECO:0000313" key="10">
    <source>
        <dbReference type="EMBL" id="OLN32792.1"/>
    </source>
</evidence>
<keyword evidence="11" id="KW-1185">Reference proteome</keyword>
<keyword evidence="10" id="KW-0489">Methyltransferase</keyword>
<evidence type="ECO:0000256" key="7">
    <source>
        <dbReference type="ARBA" id="ARBA00047943"/>
    </source>
</evidence>
<comment type="catalytic activity">
    <reaction evidence="7">
        <text>arsenic triglutathione + 2 [thioredoxin]-dithiol + 2 S-adenosyl-L-methionine + H2O = dimethylarsinous acid + 2 [thioredoxin]-disulfide + 3 glutathione + 2 S-adenosyl-L-homocysteine + 2 H(+)</text>
        <dbReference type="Rhea" id="RHEA:69464"/>
        <dbReference type="Rhea" id="RHEA-COMP:10698"/>
        <dbReference type="Rhea" id="RHEA-COMP:10700"/>
        <dbReference type="ChEBI" id="CHEBI:15377"/>
        <dbReference type="ChEBI" id="CHEBI:15378"/>
        <dbReference type="ChEBI" id="CHEBI:23808"/>
        <dbReference type="ChEBI" id="CHEBI:29950"/>
        <dbReference type="ChEBI" id="CHEBI:50058"/>
        <dbReference type="ChEBI" id="CHEBI:57856"/>
        <dbReference type="ChEBI" id="CHEBI:57925"/>
        <dbReference type="ChEBI" id="CHEBI:59789"/>
        <dbReference type="ChEBI" id="CHEBI:183640"/>
        <dbReference type="EC" id="2.1.1.137"/>
    </reaction>
</comment>
<dbReference type="EMBL" id="MLBF01000006">
    <property type="protein sequence ID" value="OLN32792.1"/>
    <property type="molecule type" value="Genomic_DNA"/>
</dbReference>
<dbReference type="GO" id="GO:0032259">
    <property type="term" value="P:methylation"/>
    <property type="evidence" value="ECO:0007669"/>
    <property type="project" value="UniProtKB-KW"/>
</dbReference>
<dbReference type="STRING" id="1888891.DSOL_1238"/>
<keyword evidence="2" id="KW-0949">S-adenosyl-L-methionine</keyword>
<dbReference type="PANTHER" id="PTHR43675">
    <property type="entry name" value="ARSENITE METHYLTRANSFERASE"/>
    <property type="match status" value="1"/>
</dbReference>
<evidence type="ECO:0000256" key="1">
    <source>
        <dbReference type="ARBA" id="ARBA00022679"/>
    </source>
</evidence>
<evidence type="ECO:0000256" key="6">
    <source>
        <dbReference type="ARBA" id="ARBA00047941"/>
    </source>
</evidence>
<dbReference type="RefSeq" id="WP_207649608.1">
    <property type="nucleotide sequence ID" value="NZ_MLBF01000006.1"/>
</dbReference>
<proteinExistence type="inferred from homology"/>
<name>A0A1Q8QZK0_9FIRM</name>
<evidence type="ECO:0000256" key="3">
    <source>
        <dbReference type="ARBA" id="ARBA00034487"/>
    </source>
</evidence>
<dbReference type="GO" id="GO:0030791">
    <property type="term" value="F:arsenite methyltransferase activity"/>
    <property type="evidence" value="ECO:0007669"/>
    <property type="project" value="UniProtKB-EC"/>
</dbReference>
<dbReference type="Pfam" id="PF13847">
    <property type="entry name" value="Methyltransf_31"/>
    <property type="match status" value="1"/>
</dbReference>
<dbReference type="InterPro" id="IPR029063">
    <property type="entry name" value="SAM-dependent_MTases_sf"/>
</dbReference>
<sequence>MAVFEIMKRYTGENENSNLSCGGNLAFLNLKQGEKVLDLGCGRGEETLQAAELVGENGFTWGLDITPKMIERAQERLTQGSLKNVKFLISSMEKIPLEDASLDAVISNCAINHVEDKVAVYREIHRILKPGGRFVVSDIMTDTPLPLEIRQDPEAVAACFGGAITVDEYEKALVAAGFNTLEIFKERHYVKNGYEMISRTFQGQKRHYAC</sequence>
<comment type="caution">
    <text evidence="10">The sequence shown here is derived from an EMBL/GenBank/DDBJ whole genome shotgun (WGS) entry which is preliminary data.</text>
</comment>
<comment type="catalytic activity">
    <reaction evidence="6">
        <text>arsenic triglutathione + [thioredoxin]-dithiol + S-adenosyl-L-methionine + 2 H2O = methylarsonous acid + [thioredoxin]-disulfide + 3 glutathione + S-adenosyl-L-homocysteine + H(+)</text>
        <dbReference type="Rhea" id="RHEA:69460"/>
        <dbReference type="Rhea" id="RHEA-COMP:10698"/>
        <dbReference type="Rhea" id="RHEA-COMP:10700"/>
        <dbReference type="ChEBI" id="CHEBI:15377"/>
        <dbReference type="ChEBI" id="CHEBI:15378"/>
        <dbReference type="ChEBI" id="CHEBI:17826"/>
        <dbReference type="ChEBI" id="CHEBI:29950"/>
        <dbReference type="ChEBI" id="CHEBI:50058"/>
        <dbReference type="ChEBI" id="CHEBI:57856"/>
        <dbReference type="ChEBI" id="CHEBI:57925"/>
        <dbReference type="ChEBI" id="CHEBI:59789"/>
        <dbReference type="ChEBI" id="CHEBI:183640"/>
        <dbReference type="EC" id="2.1.1.137"/>
    </reaction>
</comment>
<protein>
    <recommendedName>
        <fullName evidence="5">Arsenite methyltransferase</fullName>
        <ecNumber evidence="4">2.1.1.137</ecNumber>
    </recommendedName>
</protein>